<sequence length="113" mass="12499">MNCVRNRFEDFGTSADFFVSVDSSAGNYESISSILFKEDLNNLGRELGVIVQEEVGVIEEAVIENVHDEEGVIEIIPLQVSSVEAKEIDMTDILETTPLRVYSSPHNNAPLLV</sequence>
<feature type="non-terminal residue" evidence="1">
    <location>
        <position position="113"/>
    </location>
</feature>
<comment type="caution">
    <text evidence="1">The sequence shown here is derived from an EMBL/GenBank/DDBJ whole genome shotgun (WGS) entry which is preliminary data.</text>
</comment>
<evidence type="ECO:0000313" key="2">
    <source>
        <dbReference type="Proteomes" id="UP001152523"/>
    </source>
</evidence>
<organism evidence="1 2">
    <name type="scientific">Cuscuta epithymum</name>
    <dbReference type="NCBI Taxonomy" id="186058"/>
    <lineage>
        <taxon>Eukaryota</taxon>
        <taxon>Viridiplantae</taxon>
        <taxon>Streptophyta</taxon>
        <taxon>Embryophyta</taxon>
        <taxon>Tracheophyta</taxon>
        <taxon>Spermatophyta</taxon>
        <taxon>Magnoliopsida</taxon>
        <taxon>eudicotyledons</taxon>
        <taxon>Gunneridae</taxon>
        <taxon>Pentapetalae</taxon>
        <taxon>asterids</taxon>
        <taxon>lamiids</taxon>
        <taxon>Solanales</taxon>
        <taxon>Convolvulaceae</taxon>
        <taxon>Cuscuteae</taxon>
        <taxon>Cuscuta</taxon>
        <taxon>Cuscuta subgen. Cuscuta</taxon>
    </lineage>
</organism>
<protein>
    <submittedName>
        <fullName evidence="1">Uncharacterized protein</fullName>
    </submittedName>
</protein>
<accession>A0AAV0F3R1</accession>
<dbReference type="Proteomes" id="UP001152523">
    <property type="component" value="Unassembled WGS sequence"/>
</dbReference>
<evidence type="ECO:0000313" key="1">
    <source>
        <dbReference type="EMBL" id="CAH9130175.1"/>
    </source>
</evidence>
<name>A0AAV0F3R1_9ASTE</name>
<gene>
    <name evidence="1" type="ORF">CEPIT_LOCUS30427</name>
</gene>
<dbReference type="EMBL" id="CAMAPF010000958">
    <property type="protein sequence ID" value="CAH9130175.1"/>
    <property type="molecule type" value="Genomic_DNA"/>
</dbReference>
<dbReference type="AlphaFoldDB" id="A0AAV0F3R1"/>
<proteinExistence type="predicted"/>
<reference evidence="1" key="1">
    <citation type="submission" date="2022-07" db="EMBL/GenBank/DDBJ databases">
        <authorList>
            <person name="Macas J."/>
            <person name="Novak P."/>
            <person name="Neumann P."/>
        </authorList>
    </citation>
    <scope>NUCLEOTIDE SEQUENCE</scope>
</reference>
<keyword evidence="2" id="KW-1185">Reference proteome</keyword>